<comment type="caution">
    <text evidence="1">The sequence shown here is derived from an EMBL/GenBank/DDBJ whole genome shotgun (WGS) entry which is preliminary data.</text>
</comment>
<feature type="non-terminal residue" evidence="1">
    <location>
        <position position="449"/>
    </location>
</feature>
<proteinExistence type="predicted"/>
<sequence length="449" mass="46892">MFYLNGQRVVVAQPDLDETLLQFLRRTGLTGTKLGCGEGGCGACTVMVSRYAPETDSIEHAAVNACLCPVFAVDGKHVVTVEGLGTARAPHPVQQRIALLHGSQCGFCTPGFVMSLYVLLRNNPAPSEREIEECFDGNLCRCTGYRPILDAAKTFADLAWKPGAVVAEDGSARAPPPTAAAGGGGCGIKGCCRLQGTGGDGGFALPEPAAAAARAGGCCKGRGSAADTCCRGPAVAAENHADVEKAQTIAQFQKYDPTQELIFPPFLKRYARGATSGDEPRLQALDLRSSSGDSWCRRAFRPVALAELLAVLAAHPDAKMVAGNSEVGVEIRLKRAKFPVQVFVNDIPELRAVRETADGVSIGGNLPLARLDAALARLVAAHGAQRTQSLAAMRENLRYFAGNQIRNVATLAGNIATASPISDLNPVLLAAGATVTLASQAGGRRDVAM</sequence>
<dbReference type="Proteomes" id="UP001140234">
    <property type="component" value="Unassembled WGS sequence"/>
</dbReference>
<gene>
    <name evidence="1" type="ORF">IWQ57_006022</name>
</gene>
<dbReference type="EMBL" id="JANBUJ010003198">
    <property type="protein sequence ID" value="KAJ2761539.1"/>
    <property type="molecule type" value="Genomic_DNA"/>
</dbReference>
<name>A0ACC1JLE8_9FUNG</name>
<evidence type="ECO:0000313" key="2">
    <source>
        <dbReference type="Proteomes" id="UP001140234"/>
    </source>
</evidence>
<evidence type="ECO:0000313" key="1">
    <source>
        <dbReference type="EMBL" id="KAJ2761539.1"/>
    </source>
</evidence>
<reference evidence="1" key="1">
    <citation type="submission" date="2022-07" db="EMBL/GenBank/DDBJ databases">
        <title>Phylogenomic reconstructions and comparative analyses of Kickxellomycotina fungi.</title>
        <authorList>
            <person name="Reynolds N.K."/>
            <person name="Stajich J.E."/>
            <person name="Barry K."/>
            <person name="Grigoriev I.V."/>
            <person name="Crous P."/>
            <person name="Smith M.E."/>
        </authorList>
    </citation>
    <scope>NUCLEOTIDE SEQUENCE</scope>
    <source>
        <strain evidence="1">CBS 109366</strain>
    </source>
</reference>
<keyword evidence="2" id="KW-1185">Reference proteome</keyword>
<organism evidence="1 2">
    <name type="scientific">Coemansia nantahalensis</name>
    <dbReference type="NCBI Taxonomy" id="2789366"/>
    <lineage>
        <taxon>Eukaryota</taxon>
        <taxon>Fungi</taxon>
        <taxon>Fungi incertae sedis</taxon>
        <taxon>Zoopagomycota</taxon>
        <taxon>Kickxellomycotina</taxon>
        <taxon>Kickxellomycetes</taxon>
        <taxon>Kickxellales</taxon>
        <taxon>Kickxellaceae</taxon>
        <taxon>Coemansia</taxon>
    </lineage>
</organism>
<accession>A0ACC1JLE8</accession>
<protein>
    <submittedName>
        <fullName evidence="1">Uncharacterized protein</fullName>
    </submittedName>
</protein>